<dbReference type="EMBL" id="CP041695">
    <property type="protein sequence ID" value="QDP80700.1"/>
    <property type="molecule type" value="Genomic_DNA"/>
</dbReference>
<organism evidence="2 3">
    <name type="scientific">Nocardia otitidiscaviarum</name>
    <dbReference type="NCBI Taxonomy" id="1823"/>
    <lineage>
        <taxon>Bacteria</taxon>
        <taxon>Bacillati</taxon>
        <taxon>Actinomycetota</taxon>
        <taxon>Actinomycetes</taxon>
        <taxon>Mycobacteriales</taxon>
        <taxon>Nocardiaceae</taxon>
        <taxon>Nocardia</taxon>
    </lineage>
</organism>
<evidence type="ECO:0000313" key="2">
    <source>
        <dbReference type="EMBL" id="QDP80700.1"/>
    </source>
</evidence>
<dbReference type="RefSeq" id="WP_143981927.1">
    <property type="nucleotide sequence ID" value="NZ_CP041695.1"/>
</dbReference>
<dbReference type="KEGG" id="nod:FOH10_20280"/>
<dbReference type="InterPro" id="IPR017517">
    <property type="entry name" value="Maleyloyr_isom"/>
</dbReference>
<keyword evidence="2" id="KW-0413">Isomerase</keyword>
<dbReference type="InterPro" id="IPR034660">
    <property type="entry name" value="DinB/YfiT-like"/>
</dbReference>
<dbReference type="Pfam" id="PF11716">
    <property type="entry name" value="MDMPI_N"/>
    <property type="match status" value="1"/>
</dbReference>
<evidence type="ECO:0000259" key="1">
    <source>
        <dbReference type="Pfam" id="PF11716"/>
    </source>
</evidence>
<accession>A0A516NP65</accession>
<gene>
    <name evidence="2" type="ORF">FOH10_20280</name>
</gene>
<dbReference type="SUPFAM" id="SSF109854">
    <property type="entry name" value="DinB/YfiT-like putative metalloenzymes"/>
    <property type="match status" value="1"/>
</dbReference>
<dbReference type="Gene3D" id="1.20.120.450">
    <property type="entry name" value="dinb family like domain"/>
    <property type="match status" value="1"/>
</dbReference>
<dbReference type="InterPro" id="IPR024344">
    <property type="entry name" value="MDMPI_metal-binding"/>
</dbReference>
<name>A0A516NP65_9NOCA</name>
<dbReference type="GO" id="GO:0016853">
    <property type="term" value="F:isomerase activity"/>
    <property type="evidence" value="ECO:0007669"/>
    <property type="project" value="UniProtKB-KW"/>
</dbReference>
<dbReference type="AlphaFoldDB" id="A0A516NP65"/>
<keyword evidence="2" id="KW-0670">Pyruvate</keyword>
<evidence type="ECO:0000313" key="3">
    <source>
        <dbReference type="Proteomes" id="UP000317039"/>
    </source>
</evidence>
<sequence length="200" mass="22314">MNTELIQRWVRDERLSLADFLAGLSADDWNRDSLCDGWTVHDVLAHVALSNRDTWRRVLTDIIRARGDWNRMTADQARRYAAHVTPAELIAQLRDGADLHRPAPGASQLDPLVDIIIHGQDIARPLGRPRPVPTAPGIAALDHVLRSRFYGARKRLRDTRLIATDADWTHGTGSTEIRASTADLLLAATGRLEPRTLSRA</sequence>
<dbReference type="GeneID" id="80334700"/>
<protein>
    <submittedName>
        <fullName evidence="2">Maleylpyruvate isomerase family mycothiol-dependent enzyme</fullName>
    </submittedName>
</protein>
<reference evidence="2 3" key="1">
    <citation type="submission" date="2019-07" db="EMBL/GenBank/DDBJ databases">
        <title>Complete Genome Sequence and Methylome Analysis of Nocardia otitidis-caviarum NEB252.</title>
        <authorList>
            <person name="Fomenkov A."/>
            <person name="Anton B.P."/>
            <person name="Vincze T."/>
            <person name="Roberts R.J."/>
        </authorList>
    </citation>
    <scope>NUCLEOTIDE SEQUENCE [LARGE SCALE GENOMIC DNA]</scope>
    <source>
        <strain evidence="2 3">NEB252</strain>
    </source>
</reference>
<feature type="domain" description="Mycothiol-dependent maleylpyruvate isomerase metal-binding" evidence="1">
    <location>
        <begin position="11"/>
        <end position="99"/>
    </location>
</feature>
<dbReference type="GO" id="GO:0046872">
    <property type="term" value="F:metal ion binding"/>
    <property type="evidence" value="ECO:0007669"/>
    <property type="project" value="InterPro"/>
</dbReference>
<proteinExistence type="predicted"/>
<dbReference type="Proteomes" id="UP000317039">
    <property type="component" value="Chromosome"/>
</dbReference>
<dbReference type="NCBIfam" id="TIGR03083">
    <property type="entry name" value="maleylpyruvate isomerase family mycothiol-dependent enzyme"/>
    <property type="match status" value="1"/>
</dbReference>